<evidence type="ECO:0000313" key="1">
    <source>
        <dbReference type="EMBL" id="CAI8058433.1"/>
    </source>
</evidence>
<sequence length="42" mass="4936">MRESIHAIRCDFLSPQGYSYQKNSQVMVLPHNYPRKMTSHSP</sequence>
<dbReference type="AlphaFoldDB" id="A0AA35XGX8"/>
<organism evidence="1 2">
    <name type="scientific">Geodia barretti</name>
    <name type="common">Barrett's horny sponge</name>
    <dbReference type="NCBI Taxonomy" id="519541"/>
    <lineage>
        <taxon>Eukaryota</taxon>
        <taxon>Metazoa</taxon>
        <taxon>Porifera</taxon>
        <taxon>Demospongiae</taxon>
        <taxon>Heteroscleromorpha</taxon>
        <taxon>Tetractinellida</taxon>
        <taxon>Astrophorina</taxon>
        <taxon>Geodiidae</taxon>
        <taxon>Geodia</taxon>
    </lineage>
</organism>
<dbReference type="EMBL" id="CASHTH010004516">
    <property type="protein sequence ID" value="CAI8058433.1"/>
    <property type="molecule type" value="Genomic_DNA"/>
</dbReference>
<keyword evidence="2" id="KW-1185">Reference proteome</keyword>
<gene>
    <name evidence="1" type="ORF">GBAR_LOCUS31778</name>
</gene>
<name>A0AA35XGX8_GEOBA</name>
<protein>
    <submittedName>
        <fullName evidence="1">Uncharacterized protein</fullName>
    </submittedName>
</protein>
<accession>A0AA35XGX8</accession>
<evidence type="ECO:0000313" key="2">
    <source>
        <dbReference type="Proteomes" id="UP001174909"/>
    </source>
</evidence>
<comment type="caution">
    <text evidence="1">The sequence shown here is derived from an EMBL/GenBank/DDBJ whole genome shotgun (WGS) entry which is preliminary data.</text>
</comment>
<reference evidence="1" key="1">
    <citation type="submission" date="2023-03" db="EMBL/GenBank/DDBJ databases">
        <authorList>
            <person name="Steffen K."/>
            <person name="Cardenas P."/>
        </authorList>
    </citation>
    <scope>NUCLEOTIDE SEQUENCE</scope>
</reference>
<proteinExistence type="predicted"/>
<dbReference type="Proteomes" id="UP001174909">
    <property type="component" value="Unassembled WGS sequence"/>
</dbReference>